<proteinExistence type="predicted"/>
<dbReference type="CDD" id="cd16913">
    <property type="entry name" value="YkuD_like"/>
    <property type="match status" value="1"/>
</dbReference>
<keyword evidence="4 6" id="KW-0573">Peptidoglycan synthesis</keyword>
<protein>
    <recommendedName>
        <fullName evidence="7">L,D-TPase catalytic domain-containing protein</fullName>
    </recommendedName>
</protein>
<keyword evidence="2" id="KW-0808">Transferase</keyword>
<comment type="pathway">
    <text evidence="1 6">Cell wall biogenesis; peptidoglycan biosynthesis.</text>
</comment>
<keyword evidence="3 6" id="KW-0133">Cell shape</keyword>
<evidence type="ECO:0000256" key="2">
    <source>
        <dbReference type="ARBA" id="ARBA00022679"/>
    </source>
</evidence>
<name>A0ABN3U0K0_9ACTN</name>
<dbReference type="InterPro" id="IPR005490">
    <property type="entry name" value="LD_TPept_cat_dom"/>
</dbReference>
<dbReference type="Pfam" id="PF03734">
    <property type="entry name" value="YkuD"/>
    <property type="match status" value="1"/>
</dbReference>
<organism evidence="8 9">
    <name type="scientific">Streptomyces luteosporeus</name>
    <dbReference type="NCBI Taxonomy" id="173856"/>
    <lineage>
        <taxon>Bacteria</taxon>
        <taxon>Bacillati</taxon>
        <taxon>Actinomycetota</taxon>
        <taxon>Actinomycetes</taxon>
        <taxon>Kitasatosporales</taxon>
        <taxon>Streptomycetaceae</taxon>
        <taxon>Streptomyces</taxon>
    </lineage>
</organism>
<keyword evidence="9" id="KW-1185">Reference proteome</keyword>
<dbReference type="Gene3D" id="2.40.440.10">
    <property type="entry name" value="L,D-transpeptidase catalytic domain-like"/>
    <property type="match status" value="1"/>
</dbReference>
<accession>A0ABN3U0K0</accession>
<dbReference type="SUPFAM" id="SSF141523">
    <property type="entry name" value="L,D-transpeptidase catalytic domain-like"/>
    <property type="match status" value="1"/>
</dbReference>
<reference evidence="8 9" key="1">
    <citation type="journal article" date="2019" name="Int. J. Syst. Evol. Microbiol.">
        <title>The Global Catalogue of Microorganisms (GCM) 10K type strain sequencing project: providing services to taxonomists for standard genome sequencing and annotation.</title>
        <authorList>
            <consortium name="The Broad Institute Genomics Platform"/>
            <consortium name="The Broad Institute Genome Sequencing Center for Infectious Disease"/>
            <person name="Wu L."/>
            <person name="Ma J."/>
        </authorList>
    </citation>
    <scope>NUCLEOTIDE SEQUENCE [LARGE SCALE GENOMIC DNA]</scope>
    <source>
        <strain evidence="8 9">JCM 4542</strain>
    </source>
</reference>
<evidence type="ECO:0000256" key="5">
    <source>
        <dbReference type="ARBA" id="ARBA00023316"/>
    </source>
</evidence>
<evidence type="ECO:0000256" key="1">
    <source>
        <dbReference type="ARBA" id="ARBA00004752"/>
    </source>
</evidence>
<feature type="active site" description="Nucleophile" evidence="6">
    <location>
        <position position="174"/>
    </location>
</feature>
<comment type="caution">
    <text evidence="8">The sequence shown here is derived from an EMBL/GenBank/DDBJ whole genome shotgun (WGS) entry which is preliminary data.</text>
</comment>
<evidence type="ECO:0000313" key="8">
    <source>
        <dbReference type="EMBL" id="GAA2722070.1"/>
    </source>
</evidence>
<dbReference type="PROSITE" id="PS52029">
    <property type="entry name" value="LD_TPASE"/>
    <property type="match status" value="1"/>
</dbReference>
<evidence type="ECO:0000259" key="7">
    <source>
        <dbReference type="PROSITE" id="PS52029"/>
    </source>
</evidence>
<gene>
    <name evidence="8" type="ORF">GCM10010315_46410</name>
</gene>
<keyword evidence="5 6" id="KW-0961">Cell wall biogenesis/degradation</keyword>
<evidence type="ECO:0000256" key="6">
    <source>
        <dbReference type="PROSITE-ProRule" id="PRU01373"/>
    </source>
</evidence>
<evidence type="ECO:0000256" key="4">
    <source>
        <dbReference type="ARBA" id="ARBA00022984"/>
    </source>
</evidence>
<dbReference type="InterPro" id="IPR038063">
    <property type="entry name" value="Transpep_catalytic_dom"/>
</dbReference>
<sequence>MTRAGASRPRGDGVASVGRIAMLRIAPAPGRRAAVACAALALLALGPAGQAQPAPAGGSFLRFTKDTPDDSRLAVVRHGREVAVFRAGSGVVPDDCARGQGWLPDGTYVLGAHHTAYDGTLVKGYAIELGSKRCHDGTVRSQLFVHSEMTRTGGRGRAENQRWDGAADYTSHGCVKLSPADIKELYRILDRDGWPRTLRVERP</sequence>
<dbReference type="EMBL" id="BAAASL010000019">
    <property type="protein sequence ID" value="GAA2722070.1"/>
    <property type="molecule type" value="Genomic_DNA"/>
</dbReference>
<evidence type="ECO:0000256" key="3">
    <source>
        <dbReference type="ARBA" id="ARBA00022960"/>
    </source>
</evidence>
<dbReference type="Proteomes" id="UP001500886">
    <property type="component" value="Unassembled WGS sequence"/>
</dbReference>
<evidence type="ECO:0000313" key="9">
    <source>
        <dbReference type="Proteomes" id="UP001500886"/>
    </source>
</evidence>
<feature type="active site" description="Proton donor/acceptor" evidence="6">
    <location>
        <position position="146"/>
    </location>
</feature>
<feature type="domain" description="L,D-TPase catalytic" evidence="7">
    <location>
        <begin position="62"/>
        <end position="199"/>
    </location>
</feature>